<feature type="domain" description="Response regulatory" evidence="5">
    <location>
        <begin position="21"/>
        <end position="141"/>
    </location>
</feature>
<dbReference type="GO" id="GO:0000160">
    <property type="term" value="P:phosphorelay signal transduction system"/>
    <property type="evidence" value="ECO:0007669"/>
    <property type="project" value="UniProtKB-KW"/>
</dbReference>
<evidence type="ECO:0000259" key="6">
    <source>
        <dbReference type="PROSITE" id="PS50894"/>
    </source>
</evidence>
<dbReference type="InterPro" id="IPR011006">
    <property type="entry name" value="CheY-like_superfamily"/>
</dbReference>
<keyword evidence="7" id="KW-0418">Kinase</keyword>
<dbReference type="GO" id="GO:0004672">
    <property type="term" value="F:protein kinase activity"/>
    <property type="evidence" value="ECO:0007669"/>
    <property type="project" value="UniProtKB-ARBA"/>
</dbReference>
<evidence type="ECO:0000256" key="3">
    <source>
        <dbReference type="PROSITE-ProRule" id="PRU00110"/>
    </source>
</evidence>
<dbReference type="EMBL" id="WNDX01000151">
    <property type="protein sequence ID" value="KAF1039745.1"/>
    <property type="molecule type" value="Genomic_DNA"/>
</dbReference>
<feature type="domain" description="HPt" evidence="6">
    <location>
        <begin position="153"/>
        <end position="240"/>
    </location>
</feature>
<dbReference type="PROSITE" id="PS50894">
    <property type="entry name" value="HPT"/>
    <property type="match status" value="1"/>
</dbReference>
<dbReference type="SUPFAM" id="SSF52172">
    <property type="entry name" value="CheY-like"/>
    <property type="match status" value="1"/>
</dbReference>
<dbReference type="PANTHER" id="PTHR45339">
    <property type="entry name" value="HYBRID SIGNAL TRANSDUCTION HISTIDINE KINASE J"/>
    <property type="match status" value="1"/>
</dbReference>
<evidence type="ECO:0000259" key="5">
    <source>
        <dbReference type="PROSITE" id="PS50110"/>
    </source>
</evidence>
<dbReference type="CDD" id="cd17546">
    <property type="entry name" value="REC_hyHK_CKI1_RcsC-like"/>
    <property type="match status" value="1"/>
</dbReference>
<keyword evidence="1 4" id="KW-0597">Phosphoprotein</keyword>
<dbReference type="GO" id="GO:0005524">
    <property type="term" value="F:ATP binding"/>
    <property type="evidence" value="ECO:0007669"/>
    <property type="project" value="UniProtKB-KW"/>
</dbReference>
<dbReference type="Gene3D" id="1.20.120.160">
    <property type="entry name" value="HPT domain"/>
    <property type="match status" value="1"/>
</dbReference>
<dbReference type="GO" id="GO:0005886">
    <property type="term" value="C:plasma membrane"/>
    <property type="evidence" value="ECO:0007669"/>
    <property type="project" value="UniProtKB-SubCell"/>
</dbReference>
<gene>
    <name evidence="7" type="primary">rcsC</name>
    <name evidence="7" type="ORF">GAK35_03655</name>
</gene>
<evidence type="ECO:0000256" key="2">
    <source>
        <dbReference type="ARBA" id="ARBA00023012"/>
    </source>
</evidence>
<evidence type="ECO:0000256" key="1">
    <source>
        <dbReference type="ARBA" id="ARBA00022553"/>
    </source>
</evidence>
<dbReference type="PANTHER" id="PTHR45339:SF6">
    <property type="entry name" value="SENSORY HISTIDINE PROTEIN KINASE"/>
    <property type="match status" value="1"/>
</dbReference>
<feature type="modified residue" description="4-aspartylphosphate" evidence="4">
    <location>
        <position position="70"/>
    </location>
</feature>
<dbReference type="InterPro" id="IPR001789">
    <property type="entry name" value="Sig_transdc_resp-reg_receiver"/>
</dbReference>
<name>A0A7V8FU55_9BURK</name>
<protein>
    <submittedName>
        <fullName evidence="7">Sensor histidine kinase RcsC</fullName>
    </submittedName>
</protein>
<reference evidence="8" key="1">
    <citation type="journal article" date="2020" name="MBio">
        <title>Horizontal gene transfer to a defensive symbiont with a reduced genome amongst a multipartite beetle microbiome.</title>
        <authorList>
            <person name="Waterworth S.C."/>
            <person name="Florez L.V."/>
            <person name="Rees E.R."/>
            <person name="Hertweck C."/>
            <person name="Kaltenpoth M."/>
            <person name="Kwan J.C."/>
        </authorList>
    </citation>
    <scope>NUCLEOTIDE SEQUENCE [LARGE SCALE GENOMIC DNA]</scope>
</reference>
<comment type="caution">
    <text evidence="7">The sequence shown here is derived from an EMBL/GenBank/DDBJ whole genome shotgun (WGS) entry which is preliminary data.</text>
</comment>
<evidence type="ECO:0000256" key="4">
    <source>
        <dbReference type="PROSITE-ProRule" id="PRU00169"/>
    </source>
</evidence>
<sequence>MSMSEMLAMKEDQTMNAMGPRILVVEDSATSRLAIQKSLHGLGCQVQCAEDGASALAAMHAGQYGMVLLDCYLPDMTGDGVARRVRAMEAAEPERAYTPLIGISAEANEARVRLCLDSGMDGILDKPLSLDAIRKLLAVWCDHETDDTIEDAQTASVADLEKLFGTTSQQDLQAMRAAHAASDADAIGRLAHRMKGAALAMNRPAVVQALDRIEESVAAGTVQPIVIGLLIAMLARTLEA</sequence>
<dbReference type="InterPro" id="IPR008207">
    <property type="entry name" value="Sig_transdc_His_kin_Hpt_dom"/>
</dbReference>
<dbReference type="PROSITE" id="PS50110">
    <property type="entry name" value="RESPONSE_REGULATORY"/>
    <property type="match status" value="1"/>
</dbReference>
<dbReference type="AlphaFoldDB" id="A0A7V8FU55"/>
<dbReference type="Pfam" id="PF01627">
    <property type="entry name" value="Hpt"/>
    <property type="match status" value="1"/>
</dbReference>
<dbReference type="Gene3D" id="3.40.50.2300">
    <property type="match status" value="1"/>
</dbReference>
<dbReference type="InterPro" id="IPR036641">
    <property type="entry name" value="HPT_dom_sf"/>
</dbReference>
<dbReference type="Proteomes" id="UP000462435">
    <property type="component" value="Unassembled WGS sequence"/>
</dbReference>
<evidence type="ECO:0000313" key="8">
    <source>
        <dbReference type="Proteomes" id="UP000462435"/>
    </source>
</evidence>
<keyword evidence="7" id="KW-0808">Transferase</keyword>
<dbReference type="SUPFAM" id="SSF47226">
    <property type="entry name" value="Histidine-containing phosphotransfer domain, HPT domain"/>
    <property type="match status" value="1"/>
</dbReference>
<proteinExistence type="predicted"/>
<keyword evidence="2" id="KW-0902">Two-component regulatory system</keyword>
<accession>A0A7V8FU55</accession>
<feature type="modified residue" description="Phosphohistidine" evidence="3">
    <location>
        <position position="192"/>
    </location>
</feature>
<dbReference type="SMART" id="SM00448">
    <property type="entry name" value="REC"/>
    <property type="match status" value="1"/>
</dbReference>
<evidence type="ECO:0000313" key="7">
    <source>
        <dbReference type="EMBL" id="KAF1039745.1"/>
    </source>
</evidence>
<dbReference type="Pfam" id="PF00072">
    <property type="entry name" value="Response_reg"/>
    <property type="match status" value="1"/>
</dbReference>
<organism evidence="7 8">
    <name type="scientific">Herbaspirillum frisingense</name>
    <dbReference type="NCBI Taxonomy" id="92645"/>
    <lineage>
        <taxon>Bacteria</taxon>
        <taxon>Pseudomonadati</taxon>
        <taxon>Pseudomonadota</taxon>
        <taxon>Betaproteobacteria</taxon>
        <taxon>Burkholderiales</taxon>
        <taxon>Oxalobacteraceae</taxon>
        <taxon>Herbaspirillum</taxon>
    </lineage>
</organism>